<evidence type="ECO:0000313" key="3">
    <source>
        <dbReference type="Proteomes" id="UP000756132"/>
    </source>
</evidence>
<dbReference type="KEGG" id="ffu:CLAFUR5_09898"/>
<dbReference type="AlphaFoldDB" id="A0A9Q8PD38"/>
<name>A0A9Q8PD38_PASFU</name>
<evidence type="ECO:0000256" key="1">
    <source>
        <dbReference type="SAM" id="MobiDB-lite"/>
    </source>
</evidence>
<dbReference type="RefSeq" id="XP_047764614.1">
    <property type="nucleotide sequence ID" value="XM_047909046.1"/>
</dbReference>
<dbReference type="Proteomes" id="UP000756132">
    <property type="component" value="Chromosome 7"/>
</dbReference>
<feature type="region of interest" description="Disordered" evidence="1">
    <location>
        <begin position="22"/>
        <end position="65"/>
    </location>
</feature>
<feature type="region of interest" description="Disordered" evidence="1">
    <location>
        <begin position="331"/>
        <end position="383"/>
    </location>
</feature>
<proteinExistence type="predicted"/>
<feature type="compositionally biased region" description="Basic residues" evidence="1">
    <location>
        <begin position="28"/>
        <end position="45"/>
    </location>
</feature>
<accession>A0A9Q8PD38</accession>
<feature type="compositionally biased region" description="Basic and acidic residues" evidence="1">
    <location>
        <begin position="114"/>
        <end position="124"/>
    </location>
</feature>
<sequence>MLFLLNVTKVLPLRNISIQSEGKAVNKMGKRRASTGRQPPAKRTKPAPTPKTTKGKKSAQVETSSAPLDLQQYIGTFDDINYDQARRWCTYFGRKGRSGKLPELQDWLKEKYERHGKGPLDKPNDLPPSRSASPKSSQDSPGEKSPGSDRPGSREGATPDVEPDEAPKGVSAESSARPDASESVRDAWRLLRTAANILERDREHDGVEEALDQLKDVLYTTLANYMVIEVPKPPDESEAVPSAPSSRNLEAQGADLQRLFDLRAFPAEKGEGEGEDDDDIEYLVLKKASLDDDTDAIIARVREMETLEEFEHVGTYAKLVDLALIELRDDQPNDLDDGSGSTESIEGFADELSFTPPRAMYDPVSRSVPGTPGPRKIRRGTRY</sequence>
<protein>
    <submittedName>
        <fullName evidence="2">Uncharacterized protein</fullName>
    </submittedName>
</protein>
<feature type="compositionally biased region" description="Polar residues" evidence="1">
    <location>
        <begin position="130"/>
        <end position="140"/>
    </location>
</feature>
<feature type="region of interest" description="Disordered" evidence="1">
    <location>
        <begin position="114"/>
        <end position="183"/>
    </location>
</feature>
<keyword evidence="3" id="KW-1185">Reference proteome</keyword>
<dbReference type="GeneID" id="71989776"/>
<reference evidence="2" key="1">
    <citation type="submission" date="2021-12" db="EMBL/GenBank/DDBJ databases">
        <authorList>
            <person name="Zaccaron A."/>
            <person name="Stergiopoulos I."/>
        </authorList>
    </citation>
    <scope>NUCLEOTIDE SEQUENCE</scope>
    <source>
        <strain evidence="2">Race5_Kim</strain>
    </source>
</reference>
<organism evidence="2 3">
    <name type="scientific">Passalora fulva</name>
    <name type="common">Tomato leaf mold</name>
    <name type="synonym">Cladosporium fulvum</name>
    <dbReference type="NCBI Taxonomy" id="5499"/>
    <lineage>
        <taxon>Eukaryota</taxon>
        <taxon>Fungi</taxon>
        <taxon>Dikarya</taxon>
        <taxon>Ascomycota</taxon>
        <taxon>Pezizomycotina</taxon>
        <taxon>Dothideomycetes</taxon>
        <taxon>Dothideomycetidae</taxon>
        <taxon>Mycosphaerellales</taxon>
        <taxon>Mycosphaerellaceae</taxon>
        <taxon>Fulvia</taxon>
    </lineage>
</organism>
<reference evidence="2" key="2">
    <citation type="journal article" date="2022" name="Microb. Genom.">
        <title>A chromosome-scale genome assembly of the tomato pathogen Cladosporium fulvum reveals a compartmentalized genome architecture and the presence of a dispensable chromosome.</title>
        <authorList>
            <person name="Zaccaron A.Z."/>
            <person name="Chen L.H."/>
            <person name="Samaras A."/>
            <person name="Stergiopoulos I."/>
        </authorList>
    </citation>
    <scope>NUCLEOTIDE SEQUENCE</scope>
    <source>
        <strain evidence="2">Race5_Kim</strain>
    </source>
</reference>
<evidence type="ECO:0000313" key="2">
    <source>
        <dbReference type="EMBL" id="UJO20248.1"/>
    </source>
</evidence>
<dbReference type="EMBL" id="CP090169">
    <property type="protein sequence ID" value="UJO20248.1"/>
    <property type="molecule type" value="Genomic_DNA"/>
</dbReference>
<gene>
    <name evidence="2" type="ORF">CLAFUR5_09898</name>
</gene>